<dbReference type="EMBL" id="JAJLJH010000004">
    <property type="protein sequence ID" value="MCK9687341.1"/>
    <property type="molecule type" value="Genomic_DNA"/>
</dbReference>
<gene>
    <name evidence="1" type="ORF">LPC04_16665</name>
</gene>
<dbReference type="AlphaFoldDB" id="A0A9X1YK13"/>
<name>A0A9X1YK13_9BURK</name>
<protein>
    <submittedName>
        <fullName evidence="1">Uncharacterized protein</fullName>
    </submittedName>
</protein>
<accession>A0A9X1YK13</accession>
<evidence type="ECO:0000313" key="1">
    <source>
        <dbReference type="EMBL" id="MCK9687341.1"/>
    </source>
</evidence>
<proteinExistence type="predicted"/>
<reference evidence="1" key="1">
    <citation type="submission" date="2021-11" db="EMBL/GenBank/DDBJ databases">
        <title>BS-T2-15 a new species belonging to the Comamonadaceae family isolated from the soil of a French oak forest.</title>
        <authorList>
            <person name="Mieszkin S."/>
            <person name="Alain K."/>
        </authorList>
    </citation>
    <scope>NUCLEOTIDE SEQUENCE</scope>
    <source>
        <strain evidence="1">BS-T2-15</strain>
    </source>
</reference>
<comment type="caution">
    <text evidence="1">The sequence shown here is derived from an EMBL/GenBank/DDBJ whole genome shotgun (WGS) entry which is preliminary data.</text>
</comment>
<organism evidence="1 2">
    <name type="scientific">Scleromatobacter humisilvae</name>
    <dbReference type="NCBI Taxonomy" id="2897159"/>
    <lineage>
        <taxon>Bacteria</taxon>
        <taxon>Pseudomonadati</taxon>
        <taxon>Pseudomonadota</taxon>
        <taxon>Betaproteobacteria</taxon>
        <taxon>Burkholderiales</taxon>
        <taxon>Sphaerotilaceae</taxon>
        <taxon>Scleromatobacter</taxon>
    </lineage>
</organism>
<keyword evidence="2" id="KW-1185">Reference proteome</keyword>
<sequence>MSHVPTTSTAVEKLKRLAKTRRKSSGHTLAVELDAVAVDAGYTSWKHVTVCQSVTQVLSPPRRFLPPILDDYLKAALPKPADVADARRLFEHGLIIAMDVKDADGAALAGSQFEECEVVWPLASRDIWASLVFDVEDEPDKPLVDLLDDDELLEHARDDLANYRFFRYLGQQVPDSPNEILRLTREKFFFPPRFAWVDGHQVGDGELLIAQLTTPAVPWAQLDLPLATLPKRFVKAGDETHAAVTEMMRWAKQLEYIGSKAPVEERRELLSLIGGTCPYVFTRPEGGRHYHLCHPGYAPVRGVALTYEELVASGIVAWHHAHGNHDGQKHFSVVCQNVTEATDSTVLRQAARMLANLAVFVDDWREQKALQAT</sequence>
<evidence type="ECO:0000313" key="2">
    <source>
        <dbReference type="Proteomes" id="UP001139353"/>
    </source>
</evidence>
<dbReference type="Proteomes" id="UP001139353">
    <property type="component" value="Unassembled WGS sequence"/>
</dbReference>
<dbReference type="RefSeq" id="WP_275683381.1">
    <property type="nucleotide sequence ID" value="NZ_JAJLJH010000004.1"/>
</dbReference>